<proteinExistence type="predicted"/>
<sequence>MESFLPADEDFAGIFLALKEWYREQDDFYGVADVGGELHIHAIPRQAKKKRFFDILYAFVHIRLYVIMMDTK</sequence>
<dbReference type="EMBL" id="BAAFJT010000040">
    <property type="protein sequence ID" value="GAB0202486.1"/>
    <property type="molecule type" value="Genomic_DNA"/>
</dbReference>
<name>A0ABC9XYT9_GRUJA</name>
<accession>A0ABC9XYT9</accession>
<keyword evidence="2" id="KW-1185">Reference proteome</keyword>
<protein>
    <submittedName>
        <fullName evidence="1">Uncharacterized protein</fullName>
    </submittedName>
</protein>
<dbReference type="Proteomes" id="UP001623348">
    <property type="component" value="Unassembled WGS sequence"/>
</dbReference>
<reference evidence="1 2" key="1">
    <citation type="submission" date="2024-06" db="EMBL/GenBank/DDBJ databases">
        <title>The draft genome of Grus japonensis, version 3.</title>
        <authorList>
            <person name="Nabeshima K."/>
            <person name="Suzuki S."/>
            <person name="Onuma M."/>
        </authorList>
    </citation>
    <scope>NUCLEOTIDE SEQUENCE [LARGE SCALE GENOMIC DNA]</scope>
    <source>
        <strain evidence="1 2">451A</strain>
    </source>
</reference>
<gene>
    <name evidence="1" type="ORF">GRJ2_002714200</name>
</gene>
<evidence type="ECO:0000313" key="2">
    <source>
        <dbReference type="Proteomes" id="UP001623348"/>
    </source>
</evidence>
<organism evidence="1 2">
    <name type="scientific">Grus japonensis</name>
    <name type="common">Japanese crane</name>
    <name type="synonym">Red-crowned crane</name>
    <dbReference type="NCBI Taxonomy" id="30415"/>
    <lineage>
        <taxon>Eukaryota</taxon>
        <taxon>Metazoa</taxon>
        <taxon>Chordata</taxon>
        <taxon>Craniata</taxon>
        <taxon>Vertebrata</taxon>
        <taxon>Euteleostomi</taxon>
        <taxon>Archelosauria</taxon>
        <taxon>Archosauria</taxon>
        <taxon>Dinosauria</taxon>
        <taxon>Saurischia</taxon>
        <taxon>Theropoda</taxon>
        <taxon>Coelurosauria</taxon>
        <taxon>Aves</taxon>
        <taxon>Neognathae</taxon>
        <taxon>Neoaves</taxon>
        <taxon>Gruiformes</taxon>
        <taxon>Gruidae</taxon>
        <taxon>Grus</taxon>
    </lineage>
</organism>
<comment type="caution">
    <text evidence="1">The sequence shown here is derived from an EMBL/GenBank/DDBJ whole genome shotgun (WGS) entry which is preliminary data.</text>
</comment>
<dbReference type="AlphaFoldDB" id="A0ABC9XYT9"/>
<evidence type="ECO:0000313" key="1">
    <source>
        <dbReference type="EMBL" id="GAB0202486.1"/>
    </source>
</evidence>